<evidence type="ECO:0000256" key="2">
    <source>
        <dbReference type="ARBA" id="ARBA00022553"/>
    </source>
</evidence>
<dbReference type="SUPFAM" id="SSF47576">
    <property type="entry name" value="Calponin-homology domain, CH-domain"/>
    <property type="match status" value="1"/>
</dbReference>
<name>G1L8Q0_AILME</name>
<keyword evidence="4" id="KW-0007">Acetylation</keyword>
<dbReference type="GO" id="GO:0031032">
    <property type="term" value="P:actomyosin structure organization"/>
    <property type="evidence" value="ECO:0007669"/>
    <property type="project" value="InterPro"/>
</dbReference>
<dbReference type="InterPro" id="IPR003096">
    <property type="entry name" value="SM22_calponin"/>
</dbReference>
<dbReference type="PANTHER" id="PTHR47385:SF7">
    <property type="entry name" value="CALPONIN-2"/>
    <property type="match status" value="1"/>
</dbReference>
<comment type="similarity">
    <text evidence="1">Belongs to the calponin family.</text>
</comment>
<reference evidence="7" key="2">
    <citation type="submission" date="2025-08" db="UniProtKB">
        <authorList>
            <consortium name="Ensembl"/>
        </authorList>
    </citation>
    <scope>IDENTIFICATION</scope>
</reference>
<keyword evidence="8" id="KW-1185">Reference proteome</keyword>
<feature type="region of interest" description="Disordered" evidence="6">
    <location>
        <begin position="1"/>
        <end position="39"/>
    </location>
</feature>
<evidence type="ECO:0000313" key="7">
    <source>
        <dbReference type="Ensembl" id="ENSAMEP00000003269.2"/>
    </source>
</evidence>
<dbReference type="PROSITE" id="PS51122">
    <property type="entry name" value="CALPONIN_2"/>
    <property type="match status" value="3"/>
</dbReference>
<proteinExistence type="inferred from homology"/>
<dbReference type="GO" id="GO:0051649">
    <property type="term" value="P:establishment of localization in cell"/>
    <property type="evidence" value="ECO:0007669"/>
    <property type="project" value="Ensembl"/>
</dbReference>
<evidence type="ECO:0000256" key="1">
    <source>
        <dbReference type="ARBA" id="ARBA00009631"/>
    </source>
</evidence>
<dbReference type="InterPro" id="IPR001997">
    <property type="entry name" value="Calponin/LIMCH1"/>
</dbReference>
<dbReference type="InterPro" id="IPR000557">
    <property type="entry name" value="Calponin_repeat"/>
</dbReference>
<dbReference type="GO" id="GO:1905522">
    <property type="term" value="P:negative regulation of macrophage migration"/>
    <property type="evidence" value="ECO:0007669"/>
    <property type="project" value="Ensembl"/>
</dbReference>
<evidence type="ECO:0000256" key="5">
    <source>
        <dbReference type="ARBA" id="ARBA00023203"/>
    </source>
</evidence>
<dbReference type="InterPro" id="IPR036872">
    <property type="entry name" value="CH_dom_sf"/>
</dbReference>
<dbReference type="GO" id="GO:0071260">
    <property type="term" value="P:cellular response to mechanical stimulus"/>
    <property type="evidence" value="ECO:0007669"/>
    <property type="project" value="Ensembl"/>
</dbReference>
<feature type="region of interest" description="Disordered" evidence="6">
    <location>
        <begin position="295"/>
        <end position="325"/>
    </location>
</feature>
<keyword evidence="5" id="KW-0009">Actin-binding</keyword>
<accession>G1L8Q0</accession>
<dbReference type="GO" id="GO:0006909">
    <property type="term" value="P:phagocytosis"/>
    <property type="evidence" value="ECO:0007669"/>
    <property type="project" value="Ensembl"/>
</dbReference>
<dbReference type="PRINTS" id="PR00888">
    <property type="entry name" value="SM22CALPONIN"/>
</dbReference>
<dbReference type="InParanoid" id="G1L8Q0"/>
<evidence type="ECO:0000256" key="4">
    <source>
        <dbReference type="ARBA" id="ARBA00022990"/>
    </source>
</evidence>
<organism evidence="7 8">
    <name type="scientific">Ailuropoda melanoleuca</name>
    <name type="common">Giant panda</name>
    <dbReference type="NCBI Taxonomy" id="9646"/>
    <lineage>
        <taxon>Eukaryota</taxon>
        <taxon>Metazoa</taxon>
        <taxon>Chordata</taxon>
        <taxon>Craniata</taxon>
        <taxon>Vertebrata</taxon>
        <taxon>Euteleostomi</taxon>
        <taxon>Mammalia</taxon>
        <taxon>Eutheria</taxon>
        <taxon>Laurasiatheria</taxon>
        <taxon>Carnivora</taxon>
        <taxon>Caniformia</taxon>
        <taxon>Ursidae</taxon>
        <taxon>Ailuropoda</taxon>
    </lineage>
</organism>
<dbReference type="Pfam" id="PF00402">
    <property type="entry name" value="Calponin"/>
    <property type="match status" value="3"/>
</dbReference>
<evidence type="ECO:0000256" key="3">
    <source>
        <dbReference type="ARBA" id="ARBA00022737"/>
    </source>
</evidence>
<dbReference type="GO" id="GO:0005925">
    <property type="term" value="C:focal adhesion"/>
    <property type="evidence" value="ECO:0007669"/>
    <property type="project" value="TreeGrafter"/>
</dbReference>
<dbReference type="GO" id="GO:0051015">
    <property type="term" value="F:actin filament binding"/>
    <property type="evidence" value="ECO:0007669"/>
    <property type="project" value="TreeGrafter"/>
</dbReference>
<dbReference type="Proteomes" id="UP000008912">
    <property type="component" value="Unassembled WGS sequence"/>
</dbReference>
<evidence type="ECO:0000313" key="8">
    <source>
        <dbReference type="Proteomes" id="UP000008912"/>
    </source>
</evidence>
<dbReference type="GO" id="GO:0007015">
    <property type="term" value="P:actin filament organization"/>
    <property type="evidence" value="ECO:0007669"/>
    <property type="project" value="TreeGrafter"/>
</dbReference>
<dbReference type="GO" id="GO:0010628">
    <property type="term" value="P:positive regulation of gene expression"/>
    <property type="evidence" value="ECO:0007669"/>
    <property type="project" value="Ensembl"/>
</dbReference>
<feature type="region of interest" description="Disordered" evidence="6">
    <location>
        <begin position="55"/>
        <end position="79"/>
    </location>
</feature>
<dbReference type="PROSITE" id="PS01052">
    <property type="entry name" value="CALPONIN_1"/>
    <property type="match status" value="1"/>
</dbReference>
<keyword evidence="3" id="KW-0677">Repeat</keyword>
<reference evidence="7" key="3">
    <citation type="submission" date="2025-09" db="UniProtKB">
        <authorList>
            <consortium name="Ensembl"/>
        </authorList>
    </citation>
    <scope>IDENTIFICATION</scope>
</reference>
<evidence type="ECO:0000256" key="6">
    <source>
        <dbReference type="SAM" id="MobiDB-lite"/>
    </source>
</evidence>
<feature type="compositionally biased region" description="Basic and acidic residues" evidence="6">
    <location>
        <begin position="316"/>
        <end position="325"/>
    </location>
</feature>
<dbReference type="GO" id="GO:1905517">
    <property type="term" value="P:macrophage migration"/>
    <property type="evidence" value="ECO:0007669"/>
    <property type="project" value="Ensembl"/>
</dbReference>
<dbReference type="InterPro" id="IPR050606">
    <property type="entry name" value="Calponin-like"/>
</dbReference>
<dbReference type="GO" id="GO:0042060">
    <property type="term" value="P:wound healing"/>
    <property type="evidence" value="ECO:0007669"/>
    <property type="project" value="Ensembl"/>
</dbReference>
<reference evidence="7 8" key="1">
    <citation type="journal article" date="2010" name="Nature">
        <title>The sequence and de novo assembly of the giant panda genome.</title>
        <authorList>
            <person name="Li R."/>
            <person name="Fan W."/>
            <person name="Tian G."/>
            <person name="Zhu H."/>
            <person name="He L."/>
            <person name="Cai J."/>
            <person name="Huang Q."/>
            <person name="Cai Q."/>
            <person name="Li B."/>
            <person name="Bai Y."/>
            <person name="Zhang Z."/>
            <person name="Zhang Y."/>
            <person name="Wang W."/>
            <person name="Li J."/>
            <person name="Wei F."/>
            <person name="Li H."/>
            <person name="Jian M."/>
            <person name="Li J."/>
            <person name="Zhang Z."/>
            <person name="Nielsen R."/>
            <person name="Li D."/>
            <person name="Gu W."/>
            <person name="Yang Z."/>
            <person name="Xuan Z."/>
            <person name="Ryder O.A."/>
            <person name="Leung F.C."/>
            <person name="Zhou Y."/>
            <person name="Cao J."/>
            <person name="Sun X."/>
            <person name="Fu Y."/>
            <person name="Fang X."/>
            <person name="Guo X."/>
            <person name="Wang B."/>
            <person name="Hou R."/>
            <person name="Shen F."/>
            <person name="Mu B."/>
            <person name="Ni P."/>
            <person name="Lin R."/>
            <person name="Qian W."/>
            <person name="Wang G."/>
            <person name="Yu C."/>
            <person name="Nie W."/>
            <person name="Wang J."/>
            <person name="Wu Z."/>
            <person name="Liang H."/>
            <person name="Min J."/>
            <person name="Wu Q."/>
            <person name="Cheng S."/>
            <person name="Ruan J."/>
            <person name="Wang M."/>
            <person name="Shi Z."/>
            <person name="Wen M."/>
            <person name="Liu B."/>
            <person name="Ren X."/>
            <person name="Zheng H."/>
            <person name="Dong D."/>
            <person name="Cook K."/>
            <person name="Shan G."/>
            <person name="Zhang H."/>
            <person name="Kosiol C."/>
            <person name="Xie X."/>
            <person name="Lu Z."/>
            <person name="Zheng H."/>
            <person name="Li Y."/>
            <person name="Steiner C.C."/>
            <person name="Lam T.T."/>
            <person name="Lin S."/>
            <person name="Zhang Q."/>
            <person name="Li G."/>
            <person name="Tian J."/>
            <person name="Gong T."/>
            <person name="Liu H."/>
            <person name="Zhang D."/>
            <person name="Fang L."/>
            <person name="Ye C."/>
            <person name="Zhang J."/>
            <person name="Hu W."/>
            <person name="Xu A."/>
            <person name="Ren Y."/>
            <person name="Zhang G."/>
            <person name="Bruford M.W."/>
            <person name="Li Q."/>
            <person name="Ma L."/>
            <person name="Guo Y."/>
            <person name="An N."/>
            <person name="Hu Y."/>
            <person name="Zheng Y."/>
            <person name="Shi Y."/>
            <person name="Li Z."/>
            <person name="Liu Q."/>
            <person name="Chen Y."/>
            <person name="Zhao J."/>
            <person name="Qu N."/>
            <person name="Zhao S."/>
            <person name="Tian F."/>
            <person name="Wang X."/>
            <person name="Wang H."/>
            <person name="Xu L."/>
            <person name="Liu X."/>
            <person name="Vinar T."/>
            <person name="Wang Y."/>
            <person name="Lam T.W."/>
            <person name="Yiu S.M."/>
            <person name="Liu S."/>
            <person name="Zhang H."/>
            <person name="Li D."/>
            <person name="Huang Y."/>
            <person name="Wang X."/>
            <person name="Yang G."/>
            <person name="Jiang Z."/>
            <person name="Wang J."/>
            <person name="Qin N."/>
            <person name="Li L."/>
            <person name="Li J."/>
            <person name="Bolund L."/>
            <person name="Kristiansen K."/>
            <person name="Wong G.K."/>
            <person name="Olson M."/>
            <person name="Zhang X."/>
            <person name="Li S."/>
            <person name="Yang H."/>
            <person name="Wang J."/>
            <person name="Wang J."/>
        </authorList>
    </citation>
    <scope>NUCLEOTIDE SEQUENCE [LARGE SCALE GENOMIC DNA]</scope>
</reference>
<dbReference type="PANTHER" id="PTHR47385">
    <property type="entry name" value="CALPONIN"/>
    <property type="match status" value="1"/>
</dbReference>
<dbReference type="Ensembl" id="ENSAMET00000003400.2">
    <property type="protein sequence ID" value="ENSAMEP00000003269.2"/>
    <property type="gene ID" value="ENSAMEG00000003096.2"/>
</dbReference>
<sequence length="325" mass="34841">MCAGGQSAAGAWRPAPRVPRRRPGGPARPVASRRSASHELHAVQQGALVRAVGRGQEPAPVQVRPPEGGGAPQLDRGTHGAFYRARLPEGSERWNYPVHLENLSTFIKAMVSYGMNPVDLFEANDLFESGNMTQVQVSLLALAGKAKTKGLQSGVDIGVKYSEKQERNFDDATMKAGQCVIGLQMGTNKCASQSGMTAYGTRRHLYDPKNHILPPMDHSTISLQMGTNKCASQVGMTAPGTRRHIYDTKLGTDKCDNSSMSLQMGYSQGANQSGQVFGLGRQIYDPKYCPQGPVADGASAAAGDCPGPGEAPEYPPYHHQEEADY</sequence>
<gene>
    <name evidence="7" type="primary">CNN2</name>
</gene>
<dbReference type="GO" id="GO:0001725">
    <property type="term" value="C:stress fiber"/>
    <property type="evidence" value="ECO:0007669"/>
    <property type="project" value="Ensembl"/>
</dbReference>
<feature type="compositionally biased region" description="Low complexity" evidence="6">
    <location>
        <begin position="24"/>
        <end position="34"/>
    </location>
</feature>
<dbReference type="GO" id="GO:0032970">
    <property type="term" value="P:regulation of actin filament-based process"/>
    <property type="evidence" value="ECO:0007669"/>
    <property type="project" value="Ensembl"/>
</dbReference>
<dbReference type="PRINTS" id="PR00889">
    <property type="entry name" value="CALPONIN"/>
</dbReference>
<dbReference type="GO" id="GO:0032944">
    <property type="term" value="P:regulation of mononuclear cell proliferation"/>
    <property type="evidence" value="ECO:0007669"/>
    <property type="project" value="Ensembl"/>
</dbReference>
<dbReference type="Gene3D" id="1.10.418.10">
    <property type="entry name" value="Calponin-like domain"/>
    <property type="match status" value="1"/>
</dbReference>
<dbReference type="GO" id="GO:0050765">
    <property type="term" value="P:negative regulation of phagocytosis"/>
    <property type="evidence" value="ECO:0007669"/>
    <property type="project" value="Ensembl"/>
</dbReference>
<dbReference type="GO" id="GO:0030097">
    <property type="term" value="P:hemopoiesis"/>
    <property type="evidence" value="ECO:0007669"/>
    <property type="project" value="Ensembl"/>
</dbReference>
<protein>
    <submittedName>
        <fullName evidence="7">Calponin 2</fullName>
    </submittedName>
</protein>
<keyword evidence="2" id="KW-0597">Phosphoprotein</keyword>
<dbReference type="AlphaFoldDB" id="G1L8Q0"/>
<dbReference type="GeneTree" id="ENSGT00940000154355"/>